<dbReference type="EMBL" id="CP000878">
    <property type="protein sequence ID" value="ABX08996.1"/>
    <property type="molecule type" value="Genomic_DNA"/>
</dbReference>
<dbReference type="STRING" id="93059.P9211_10651"/>
<reference evidence="1 2" key="1">
    <citation type="journal article" date="2007" name="PLoS Genet.">
        <title>Patterns and implications of gene gain and loss in the evolution of Prochlorococcus.</title>
        <authorList>
            <person name="Kettler G.C."/>
            <person name="Martiny A.C."/>
            <person name="Huang K."/>
            <person name="Zucker J."/>
            <person name="Coleman M.L."/>
            <person name="Rodrigue S."/>
            <person name="Chen F."/>
            <person name="Lapidus A."/>
            <person name="Ferriera S."/>
            <person name="Johnson J."/>
            <person name="Steglich C."/>
            <person name="Church G.M."/>
            <person name="Richardson P."/>
            <person name="Chisholm S.W."/>
        </authorList>
    </citation>
    <scope>NUCLEOTIDE SEQUENCE [LARGE SCALE GENOMIC DNA]</scope>
    <source>
        <strain evidence="2">MIT 9211</strain>
    </source>
</reference>
<organism evidence="1 2">
    <name type="scientific">Prochlorococcus marinus (strain MIT 9211)</name>
    <dbReference type="NCBI Taxonomy" id="93059"/>
    <lineage>
        <taxon>Bacteria</taxon>
        <taxon>Bacillati</taxon>
        <taxon>Cyanobacteriota</taxon>
        <taxon>Cyanophyceae</taxon>
        <taxon>Synechococcales</taxon>
        <taxon>Prochlorococcaceae</taxon>
        <taxon>Prochlorococcus</taxon>
    </lineage>
</organism>
<proteinExistence type="predicted"/>
<keyword evidence="2" id="KW-1185">Reference proteome</keyword>
<name>A9BAY4_PROM4</name>
<dbReference type="AlphaFoldDB" id="A9BAY4"/>
<sequence length="92" mass="10407">MSNKTALLMLIPASIISYQLIARAQSTLLESVKRNPLEAKALCRRFRDYNSKEIEATSKEVITEISRERKLSPADAEILSIYVIGMHCPDVR</sequence>
<protein>
    <submittedName>
        <fullName evidence="1">Uncharacterized protein</fullName>
    </submittedName>
</protein>
<evidence type="ECO:0000313" key="1">
    <source>
        <dbReference type="EMBL" id="ABX08996.1"/>
    </source>
</evidence>
<dbReference type="Proteomes" id="UP000000788">
    <property type="component" value="Chromosome"/>
</dbReference>
<dbReference type="eggNOG" id="ENOG50344Y6">
    <property type="taxonomic scope" value="Bacteria"/>
</dbReference>
<dbReference type="HOGENOM" id="CLU_183613_0_0_3"/>
<dbReference type="KEGG" id="pmj:P9211_10651"/>
<evidence type="ECO:0000313" key="2">
    <source>
        <dbReference type="Proteomes" id="UP000000788"/>
    </source>
</evidence>
<gene>
    <name evidence="1" type="ordered locus">P9211_10651</name>
</gene>
<accession>A9BAY4</accession>
<dbReference type="RefSeq" id="WP_012195617.1">
    <property type="nucleotide sequence ID" value="NC_009976.1"/>
</dbReference>